<dbReference type="InterPro" id="IPR055270">
    <property type="entry name" value="Glyco_tran_10_C"/>
</dbReference>
<dbReference type="EC" id="2.4.1.-" evidence="11"/>
<evidence type="ECO:0000259" key="12">
    <source>
        <dbReference type="Pfam" id="PF00852"/>
    </source>
</evidence>
<keyword evidence="8 11" id="KW-1133">Transmembrane helix</keyword>
<dbReference type="InterPro" id="IPR031481">
    <property type="entry name" value="Glyco_tran_10_N"/>
</dbReference>
<dbReference type="UniPathway" id="UPA00378"/>
<keyword evidence="6 11" id="KW-0812">Transmembrane</keyword>
<protein>
    <recommendedName>
        <fullName evidence="11">Fucosyltransferase</fullName>
        <ecNumber evidence="11">2.4.1.-</ecNumber>
    </recommendedName>
</protein>
<evidence type="ECO:0000313" key="15">
    <source>
        <dbReference type="RefSeq" id="XP_026728902.1"/>
    </source>
</evidence>
<dbReference type="OrthoDB" id="9993460at2759"/>
<evidence type="ECO:0000313" key="16">
    <source>
        <dbReference type="RefSeq" id="XP_026728903.1"/>
    </source>
</evidence>
<dbReference type="RefSeq" id="XP_026728904.1">
    <property type="nucleotide sequence ID" value="XM_026873103.1"/>
</dbReference>
<dbReference type="RefSeq" id="XP_026728902.1">
    <property type="nucleotide sequence ID" value="XM_026873101.1"/>
</dbReference>
<dbReference type="FunFam" id="3.40.50.11660:FF:000002">
    <property type="entry name" value="Alpha-(1,3)-fucosyltransferase"/>
    <property type="match status" value="1"/>
</dbReference>
<feature type="domain" description="Fucosyltransferase C-terminal" evidence="12">
    <location>
        <begin position="213"/>
        <end position="400"/>
    </location>
</feature>
<feature type="transmembrane region" description="Helical" evidence="11">
    <location>
        <begin position="48"/>
        <end position="65"/>
    </location>
</feature>
<dbReference type="Gene3D" id="3.40.50.11660">
    <property type="entry name" value="Glycosyl transferase family 10, C-terminal domain"/>
    <property type="match status" value="1"/>
</dbReference>
<evidence type="ECO:0000313" key="18">
    <source>
        <dbReference type="RefSeq" id="XP_026728905.1"/>
    </source>
</evidence>
<gene>
    <name evidence="15 16 17 18 19 20" type="primary">LOC113494688</name>
</gene>
<dbReference type="GO" id="GO:0046920">
    <property type="term" value="F:alpha-(1-&gt;3)-fucosyltransferase activity"/>
    <property type="evidence" value="ECO:0007669"/>
    <property type="project" value="TreeGrafter"/>
</dbReference>
<evidence type="ECO:0000256" key="2">
    <source>
        <dbReference type="ARBA" id="ARBA00004922"/>
    </source>
</evidence>
<evidence type="ECO:0000313" key="17">
    <source>
        <dbReference type="RefSeq" id="XP_026728904.1"/>
    </source>
</evidence>
<keyword evidence="9 11" id="KW-0472">Membrane</keyword>
<comment type="subcellular location">
    <subcellularLocation>
        <location evidence="1 11">Golgi apparatus</location>
        <location evidence="1 11">Golgi stack membrane</location>
        <topology evidence="1 11">Single-pass type II membrane protein</topology>
    </subcellularLocation>
</comment>
<keyword evidence="10" id="KW-0325">Glycoprotein</keyword>
<dbReference type="GO" id="GO:0032580">
    <property type="term" value="C:Golgi cisterna membrane"/>
    <property type="evidence" value="ECO:0007669"/>
    <property type="project" value="UniProtKB-SubCell"/>
</dbReference>
<dbReference type="PANTHER" id="PTHR11929">
    <property type="entry name" value="ALPHA- 1,3 -FUCOSYLTRANSFERASE"/>
    <property type="match status" value="1"/>
</dbReference>
<dbReference type="KEGG" id="tnl:113494688"/>
<dbReference type="RefSeq" id="XP_026728908.1">
    <property type="nucleotide sequence ID" value="XM_026873107.1"/>
</dbReference>
<reference evidence="15 16" key="1">
    <citation type="submission" date="2025-04" db="UniProtKB">
        <authorList>
            <consortium name="RefSeq"/>
        </authorList>
    </citation>
    <scope>IDENTIFICATION</scope>
</reference>
<name>A0A7E5VKS1_TRINI</name>
<dbReference type="PANTHER" id="PTHR11929:SF194">
    <property type="entry name" value="ALPHA-(1,3)-FUCOSYLTRANSFERASE 10"/>
    <property type="match status" value="1"/>
</dbReference>
<dbReference type="GeneID" id="113494688"/>
<evidence type="ECO:0000256" key="10">
    <source>
        <dbReference type="ARBA" id="ARBA00023180"/>
    </source>
</evidence>
<keyword evidence="11" id="KW-0333">Golgi apparatus</keyword>
<accession>A0A7E5VKS1</accession>
<keyword evidence="7" id="KW-0735">Signal-anchor</keyword>
<evidence type="ECO:0000256" key="11">
    <source>
        <dbReference type="RuleBase" id="RU003832"/>
    </source>
</evidence>
<sequence>MSNQLPMAGQTVIMCKRIKQNLWTVVFCALKMLNTLLKRVLRVRLCELLWCILVFVIFIVLWTFSDVKETSAKVTAQYPVILWWTLEFPGSSTTRTCSNNIKCHVYSDIEKDKYYSVGAYLFYASNIKFKNLPLPRKPKDVIWGLYHEESPRNVEELLHEKALSLFNFTATFSRFSNVPFPLQHLHSFEDITSTTYFVKTSIKNTYLKDISPIMYLQSDCETSTERDAYVQELMKVIDVDSYGSCLNNKELPSKFKTDYLNNLNEDEFLKFIARYKFVVAFENGACNDYITEKFWRAIKVGTVPIYFGSPTIRDWLPNRKSAILLEDFPTPKILHKHIEQLLNNDTLYEEYLEHKTIQTITNDRLVNEYRDRPYQLDGIKVIEKFECFICEKLHEKMNNQIGVNVVNKSHYDCPKPISALSLKVNPENSWVYSWEKAEIDAAKIYTEIMNGD</sequence>
<feature type="domain" description="Fucosyltransferase N-terminal" evidence="13">
    <location>
        <begin position="79"/>
        <end position="181"/>
    </location>
</feature>
<dbReference type="InterPro" id="IPR001503">
    <property type="entry name" value="Glyco_trans_10"/>
</dbReference>
<dbReference type="InterPro" id="IPR038577">
    <property type="entry name" value="GT10-like_C_sf"/>
</dbReference>
<dbReference type="CTD" id="34260"/>
<evidence type="ECO:0000313" key="20">
    <source>
        <dbReference type="RefSeq" id="XP_026728908.1"/>
    </source>
</evidence>
<dbReference type="RefSeq" id="XP_026728903.1">
    <property type="nucleotide sequence ID" value="XM_026873102.1"/>
</dbReference>
<evidence type="ECO:0000256" key="9">
    <source>
        <dbReference type="ARBA" id="ARBA00023136"/>
    </source>
</evidence>
<evidence type="ECO:0000256" key="4">
    <source>
        <dbReference type="ARBA" id="ARBA00022676"/>
    </source>
</evidence>
<dbReference type="RefSeq" id="XP_026728905.1">
    <property type="nucleotide sequence ID" value="XM_026873104.1"/>
</dbReference>
<proteinExistence type="inferred from homology"/>
<comment type="similarity">
    <text evidence="3 11">Belongs to the glycosyltransferase 10 family.</text>
</comment>
<dbReference type="Pfam" id="PF17039">
    <property type="entry name" value="Glyco_tran_10_N"/>
    <property type="match status" value="1"/>
</dbReference>
<keyword evidence="5 11" id="KW-0808">Transferase</keyword>
<evidence type="ECO:0000256" key="6">
    <source>
        <dbReference type="ARBA" id="ARBA00022692"/>
    </source>
</evidence>
<comment type="pathway">
    <text evidence="2">Protein modification; protein glycosylation.</text>
</comment>
<dbReference type="AlphaFoldDB" id="A0A7E5VKS1"/>
<evidence type="ECO:0000313" key="19">
    <source>
        <dbReference type="RefSeq" id="XP_026728907.1"/>
    </source>
</evidence>
<dbReference type="Proteomes" id="UP000322000">
    <property type="component" value="Chromosome 6"/>
</dbReference>
<evidence type="ECO:0000256" key="1">
    <source>
        <dbReference type="ARBA" id="ARBA00004447"/>
    </source>
</evidence>
<keyword evidence="4 11" id="KW-0328">Glycosyltransferase</keyword>
<keyword evidence="14" id="KW-1185">Reference proteome</keyword>
<evidence type="ECO:0000313" key="14">
    <source>
        <dbReference type="Proteomes" id="UP000322000"/>
    </source>
</evidence>
<dbReference type="Pfam" id="PF00852">
    <property type="entry name" value="Glyco_transf_10"/>
    <property type="match status" value="1"/>
</dbReference>
<evidence type="ECO:0000256" key="7">
    <source>
        <dbReference type="ARBA" id="ARBA00022968"/>
    </source>
</evidence>
<evidence type="ECO:0000259" key="13">
    <source>
        <dbReference type="Pfam" id="PF17039"/>
    </source>
</evidence>
<dbReference type="SUPFAM" id="SSF53756">
    <property type="entry name" value="UDP-Glycosyltransferase/glycogen phosphorylase"/>
    <property type="match status" value="1"/>
</dbReference>
<evidence type="ECO:0000256" key="8">
    <source>
        <dbReference type="ARBA" id="ARBA00022989"/>
    </source>
</evidence>
<evidence type="ECO:0000256" key="3">
    <source>
        <dbReference type="ARBA" id="ARBA00008919"/>
    </source>
</evidence>
<organism evidence="14 15">
    <name type="scientific">Trichoplusia ni</name>
    <name type="common">Cabbage looper</name>
    <dbReference type="NCBI Taxonomy" id="7111"/>
    <lineage>
        <taxon>Eukaryota</taxon>
        <taxon>Metazoa</taxon>
        <taxon>Ecdysozoa</taxon>
        <taxon>Arthropoda</taxon>
        <taxon>Hexapoda</taxon>
        <taxon>Insecta</taxon>
        <taxon>Pterygota</taxon>
        <taxon>Neoptera</taxon>
        <taxon>Endopterygota</taxon>
        <taxon>Lepidoptera</taxon>
        <taxon>Glossata</taxon>
        <taxon>Ditrysia</taxon>
        <taxon>Noctuoidea</taxon>
        <taxon>Noctuidae</taxon>
        <taxon>Plusiinae</taxon>
        <taxon>Trichoplusia</taxon>
    </lineage>
</organism>
<dbReference type="RefSeq" id="XP_026728907.1">
    <property type="nucleotide sequence ID" value="XM_026873106.1"/>
</dbReference>
<evidence type="ECO:0000256" key="5">
    <source>
        <dbReference type="ARBA" id="ARBA00022679"/>
    </source>
</evidence>